<evidence type="ECO:0000259" key="2">
    <source>
        <dbReference type="PROSITE" id="PS50234"/>
    </source>
</evidence>
<dbReference type="InterPro" id="IPR013783">
    <property type="entry name" value="Ig-like_fold"/>
</dbReference>
<feature type="compositionally biased region" description="Gly residues" evidence="1">
    <location>
        <begin position="2021"/>
        <end position="2032"/>
    </location>
</feature>
<name>A0ABU0G608_9HYPH</name>
<organism evidence="4 5">
    <name type="scientific">Peteryoungia aggregata LMG 23059</name>
    <dbReference type="NCBI Taxonomy" id="1368425"/>
    <lineage>
        <taxon>Bacteria</taxon>
        <taxon>Pseudomonadati</taxon>
        <taxon>Pseudomonadota</taxon>
        <taxon>Alphaproteobacteria</taxon>
        <taxon>Hyphomicrobiales</taxon>
        <taxon>Rhizobiaceae</taxon>
        <taxon>Peteryoungia</taxon>
    </lineage>
</organism>
<feature type="compositionally biased region" description="Acidic residues" evidence="1">
    <location>
        <begin position="391"/>
        <end position="402"/>
    </location>
</feature>
<dbReference type="SMART" id="SM00327">
    <property type="entry name" value="VWA"/>
    <property type="match status" value="1"/>
</dbReference>
<feature type="region of interest" description="Disordered" evidence="1">
    <location>
        <begin position="550"/>
        <end position="573"/>
    </location>
</feature>
<feature type="domain" description="Cadherin" evidence="3">
    <location>
        <begin position="2968"/>
        <end position="3059"/>
    </location>
</feature>
<dbReference type="InterPro" id="IPR011049">
    <property type="entry name" value="Serralysin-like_metalloprot_C"/>
</dbReference>
<dbReference type="SUPFAM" id="SSF49313">
    <property type="entry name" value="Cadherin-like"/>
    <property type="match status" value="2"/>
</dbReference>
<dbReference type="Gene3D" id="3.40.50.410">
    <property type="entry name" value="von Willebrand factor, type A domain"/>
    <property type="match status" value="1"/>
</dbReference>
<dbReference type="PROSITE" id="PS50268">
    <property type="entry name" value="CADHERIN_2"/>
    <property type="match status" value="1"/>
</dbReference>
<dbReference type="CDD" id="cd00198">
    <property type="entry name" value="vWFA"/>
    <property type="match status" value="1"/>
</dbReference>
<dbReference type="Pfam" id="PF13519">
    <property type="entry name" value="VWA_2"/>
    <property type="match status" value="1"/>
</dbReference>
<dbReference type="NCBIfam" id="TIGR03660">
    <property type="entry name" value="T1SS_rpt_143"/>
    <property type="match status" value="4"/>
</dbReference>
<dbReference type="InterPro" id="IPR019960">
    <property type="entry name" value="T1SS_VCA0849"/>
</dbReference>
<dbReference type="Pfam" id="PF19116">
    <property type="entry name" value="DUF5801"/>
    <property type="match status" value="2"/>
</dbReference>
<dbReference type="PRINTS" id="PR00313">
    <property type="entry name" value="CABNDNGRPT"/>
</dbReference>
<comment type="caution">
    <text evidence="4">The sequence shown here is derived from an EMBL/GenBank/DDBJ whole genome shotgun (WGS) entry which is preliminary data.</text>
</comment>
<dbReference type="SMART" id="SM00736">
    <property type="entry name" value="CADG"/>
    <property type="match status" value="2"/>
</dbReference>
<feature type="region of interest" description="Disordered" evidence="1">
    <location>
        <begin position="1405"/>
        <end position="1441"/>
    </location>
</feature>
<feature type="region of interest" description="Disordered" evidence="1">
    <location>
        <begin position="1993"/>
        <end position="2033"/>
    </location>
</feature>
<dbReference type="SUPFAM" id="SSF53300">
    <property type="entry name" value="vWA-like"/>
    <property type="match status" value="1"/>
</dbReference>
<feature type="region of interest" description="Disordered" evidence="1">
    <location>
        <begin position="629"/>
        <end position="662"/>
    </location>
</feature>
<dbReference type="PROSITE" id="PS50234">
    <property type="entry name" value="VWFA"/>
    <property type="match status" value="1"/>
</dbReference>
<dbReference type="SUPFAM" id="SSF51120">
    <property type="entry name" value="beta-Roll"/>
    <property type="match status" value="2"/>
</dbReference>
<dbReference type="InterPro" id="IPR036465">
    <property type="entry name" value="vWFA_dom_sf"/>
</dbReference>
<dbReference type="RefSeq" id="WP_307371828.1">
    <property type="nucleotide sequence ID" value="NZ_JAUSUW010000004.1"/>
</dbReference>
<feature type="region of interest" description="Disordered" evidence="1">
    <location>
        <begin position="1805"/>
        <end position="1831"/>
    </location>
</feature>
<sequence>MSIEDPRLSSIDNTSAADDFDSAVEQHLGFVSESVDGIEVAQAETPDAGRTDRLPVQTAAATIPAEVAPDQNNVVTLPAGIELDNLEFRVDGANLVLVLADGTEVVVLGGAANIPTFVIGDVELPQVALFAALEGSNINVAAGPDGNFSAQGAPVASRNFQDDPIDAGPEDLALADLLGDTAFGDELRTGTLEGDDGEPSILEPLTESFIYDEAVIADSDEGNQIITGTLPFEPGPDFGTITAINFVGASNVDEGDGSTVLSGFTSGGLPITVNSIGAPSDGTIKVFEAIQAVDSEGEVVFTLSVNRETGEFTFELKGQLEHPDAGADGSQDDMDDLLRLAFTYTVTDLDGDSVTGSFNIDVMDDAPTFGGAEDGAVDEDYLWNGNPNDGGEGEGEEDIDDLPPESEQFRALEASEPSSGTHTSGSLGINWGADKGNAIADGGLLTEAVNDRGVGFTEADVAKLVDQNLTSDGATLIYILSNNGTTLTAYKVSDYGGDKRMLAAFADTGSEEATIIDKGEYYGERVFSVSLSDDGAGSYEFNLYGNLDHVPTKTEEGSDDGSEEGFEESRLLSTETVEEDLSITFHFTAKDSDGDSAGSTFVVKVNDDSPILVDEPLAVTLTVDEDDIETSTSLGTAPNDGDAEDGSFTGTPGVDNGGPANATSTYGSLQSLVRIGADEKFSFSLVSIDDARAYLEGLGLTSNGLPLGFDIDASGKITGFVNSQEPGQAVPGQEYNAGPDRLVFEFEVNADGTFEFSLHDQLDHDKLEGNDESLTIDFGSVLQANDGDGDSVSLEGLVKVNVTDDAPELSGNTEARIVDEDDISTMADGLPGGSLGTSPEDNNTIDGSYTGSPSSNTTGPAFISGSLSNLIKGGADDTVKFTFINETEVRAALTSLGLTSKGGNLSFDLQGKVLYGFVDADLAVAQFYQPANGDRPVFKLTLNENGSYEFELLDQLDHDLGAGQNTGLQGSDANAINFGAVIQATDFDGDSVSLNNAFSITITDDVPVLSGTKENRTVDEDDISTMADGLPGGSLGTSPEDNNTVDGSYTGSPSSNTTGPAFISGSLSNLIKGGADDTVKFTFIDEVAVRAALTSLGLTSKGGTLSFDLQGKVLYGFVDADLAVAQFYQPANGDRPVFKLTLNENGSYEFELLDQLDHDLGAGQNTGLQGSDANAINFGAVIQATDHDGDSVSLNNAFSITITDDVPVLSGTKETRTVDEDDIATSQSTGTSPDDDNTVDGSYTGNPISNTTGPAFISGSLGNLIKGGADDTVKFSFIDEGVLRQSLAGLGMSSKGEVLSFDLQGNVLYGFANVGGPTGVSFDPQLGDRPVFKLTLNENGSYTFELLDQLDHDLGAGQNTGLQGSDANAINFGAVIQATDHDGDSVSLNNAFSITITDDVPVLSGTKENRTVDEDDIATSQSTGTSPDDDNTVDGSYTGNPISNTTGPAFISGSLSNLIKGGADDTVKFSFIDEGVLRQSLAGLGMSSKGEVLSFDLQGNVLYGFANVGGPTGVSFDPELGDRPVFKLTLNENGSYTFELLDQLDHDLGAGQNTGLQGSDANAINFGAVIQATDHDGDSVSLNNAFSITITDDVPVLSGTKENRLLDEDDIKTSQSTGTNPTDGNGDGSWTGGPGQNGNGPAFIDGSLANVIKGGADDRVKFSFIDESAARAALDNLGLSSKGAELSYDIRDGVLYAFDNAGPFKGDSFDADNGDRLVFKLTLNDNGSYTFELVDQLDHDLGKGQNTDLQDDFRFKDVEAIDFGAIIKATDNDGDSVSLGGAFSITIRDDVPELSGSKETRIVDEDDIRTFQSTGNNPNDGDADGSFTGNPIGNNAGPAFVSGSLASLIKGGADDTVKFSFISETAAVSALAALGLSSKGAELSYDIQGKTLFAYDNDAGNSGYGQGDRLVFKLTLEDNGSYTFELVDQLDHDRPMFGRDENTDLQDDVRGDVEAIDFGAIIKATDFDGDSVVLTNAFSITIRDDVPELSGKTEARIVDEDDIKTSQSTGTSPADFDGDGSWTGGPGQGGNGPAFIDGSLAGLVKGGADDTIKFSFIDETVARIALSALGLKSQGEALSYQIQGNSLIAYDNNGGPGYGQGDRLVFKLTLSQNGDYTFELADQLDHDRPASGADENYDLQDGLWFADIAAINFGALIKATDNDGDSISLNGAFEIKIRDDIPEASIVTDQTVTIDETNGNQNSDTTDQAVAAVFAGVSNPASDLDMQQSPIFAKADVIDTTFKSGTDEGVTTTLALRIDNAASGLQTTAGQDITLYLENGLVVGRVGGPQGQAAFAIAIDADGNVSVAQYTSLKHPDTTAADEGIDLTGKLSAVFTVKDFDGDVVTKSVSIGNKIAFEDDAPVATGEQASVREADPASGGNLVFAFDVSGSMRDRIGGPGSDTRLQVAKDAAINLINATNAGLVLIVTFAGSASASQWMTKEDALDFIQNDIPNPNGGTDYDDAIDAIKDVTPPSAPTSVYFFSDGEVTGTDKLTGQDRQQWEAYLNQNDMKSYAVGVGNDIDSQDEDLRDVAWPGEPILITSPTDPILLATVVAPVPTTASGNVLENDSFGADGVRIQSITIGGVTYTWDGNATITKSGSETGEISGFSMTVASPLGGSFTFDFKTGAWSYAAPSELVINSSESFNYILVDGDGDTTQAALTINLEAVNDAPVNTVPSSLTVAEDVELAITGLQVGDVDANGGNLTVKLEVEDGKLTLATSDGVTVAGNNSDTVTLTGSVSAINAALAGLKYKGDLNFNGADQLKITTTDNGNSGVGGAKTDTDTVNITVTPVNDAPLLSPETRTIEFTENGNGRYLFSNVNVSDVDKPSNFNGGTIEISLGNTAVAGDQIFSDGWSRVSGGNVQIATFGGWVTIGTLVSGGLGGASIKINLTSGATEDRVEFFLETIAYKSTSENPTDADRTVTVTFSDGGNTGAGGSQSDTSMITVKVNPINDAPVVANAIADQSIQEEGTVNFTVPANAFTDVDSAPLSYTATLVNGNALPSWLTFNAATRMFSGTAPLDYNGAIDVKVTASDGSLSVSDTFKLTVTPVNDAPVVANAIADQSILEEGTVNFTVPANAFTDVDSAPLSYTATLDNGNALPSWLTFNAATRTFSGTAPLNYNGAIDVKVTASDGSLSVSDTFKLTVNPVNDAPVLSDVGGTLAYTEGNGAKIVDGSITIADVDDTNIEGATVKITGNFASGQDVLLFTNQNGISGSYDASNGTLTLSGASSKANYELALESIRYQNTSDNPSSAARTISFSVTDGEATSNIGTVSVSVTPTASKIEGNVFHNTLSGTAGDDTILGYEGDDDISGGHGNDILAGGLGWDTVSGGSGSDTFILDGTSLAYDVITDFVSAADILNFVSFSLANHSGTGAINSVVTINGNGNLGNSGSDTSIAAADLVVLNVNAQDANNASEINAILDGQRGTFNGGVFVLAYAVYDGANRVALYYDGDADGTSTGARLVAIFPNYNSVTTNGVPNIAADFASISNIADPIILDLDKNGFAFSSIDNGVTFDIDADGKADQIAWTSDDGILAYDVDGNGLIDNGSEIFTPDFNGGKFASGVAALASLDSNGDGKIDASDEAFSKLQIWVDADNDGVSDQGELSSLSANGVASISLTTDQTGGTEDDQTIFAEGEFTFADGSTGNFVEVGFDTIFGSDLTDGLTVIGTDGDDVLHGGMGQVIMTGGAGADTFVFDGTALDELDVADVITDFNSDEGDVLDVTALLDSLLGEQATAETAASHLRATVEDGNTTVSVQTATDTWKDVVTLQGHTESVKILFDDKHAVTVPHD</sequence>
<dbReference type="InterPro" id="IPR015919">
    <property type="entry name" value="Cadherin-like_sf"/>
</dbReference>
<dbReference type="Proteomes" id="UP001238496">
    <property type="component" value="Unassembled WGS sequence"/>
</dbReference>
<evidence type="ECO:0000259" key="3">
    <source>
        <dbReference type="PROSITE" id="PS50268"/>
    </source>
</evidence>
<feature type="region of interest" description="Disordered" evidence="1">
    <location>
        <begin position="371"/>
        <end position="402"/>
    </location>
</feature>
<dbReference type="Pfam" id="PF00353">
    <property type="entry name" value="HemolysinCabind"/>
    <property type="match status" value="2"/>
</dbReference>
<dbReference type="InterPro" id="IPR019959">
    <property type="entry name" value="T1SS-143_rpt-cont_dom"/>
</dbReference>
<dbReference type="InterPro" id="IPR043824">
    <property type="entry name" value="DUF5801"/>
</dbReference>
<evidence type="ECO:0000313" key="5">
    <source>
        <dbReference type="Proteomes" id="UP001238496"/>
    </source>
</evidence>
<feature type="domain" description="VWFA" evidence="2">
    <location>
        <begin position="2381"/>
        <end position="2557"/>
    </location>
</feature>
<feature type="compositionally biased region" description="Acidic residues" evidence="1">
    <location>
        <begin position="557"/>
        <end position="566"/>
    </location>
</feature>
<evidence type="ECO:0000313" key="4">
    <source>
        <dbReference type="EMBL" id="MDQ0420784.1"/>
    </source>
</evidence>
<dbReference type="EMBL" id="JAUSUW010000004">
    <property type="protein sequence ID" value="MDQ0420784.1"/>
    <property type="molecule type" value="Genomic_DNA"/>
</dbReference>
<feature type="compositionally biased region" description="Polar residues" evidence="1">
    <location>
        <begin position="1810"/>
        <end position="1819"/>
    </location>
</feature>
<dbReference type="InterPro" id="IPR002035">
    <property type="entry name" value="VWF_A"/>
</dbReference>
<dbReference type="InterPro" id="IPR018511">
    <property type="entry name" value="Hemolysin-typ_Ca-bd_CS"/>
</dbReference>
<dbReference type="Pfam" id="PF05345">
    <property type="entry name" value="He_PIG"/>
    <property type="match status" value="2"/>
</dbReference>
<feature type="compositionally biased region" description="Gly residues" evidence="1">
    <location>
        <begin position="1625"/>
        <end position="1638"/>
    </location>
</feature>
<dbReference type="Gene3D" id="2.60.40.10">
    <property type="entry name" value="Immunoglobulins"/>
    <property type="match status" value="2"/>
</dbReference>
<dbReference type="NCBIfam" id="TIGR03661">
    <property type="entry name" value="T1SS_VCA0849"/>
    <property type="match status" value="1"/>
</dbReference>
<accession>A0ABU0G608</accession>
<dbReference type="InterPro" id="IPR006644">
    <property type="entry name" value="Cadg"/>
</dbReference>
<gene>
    <name evidence="4" type="ORF">J2045_001808</name>
</gene>
<dbReference type="PROSITE" id="PS00330">
    <property type="entry name" value="HEMOLYSIN_CALCIUM"/>
    <property type="match status" value="2"/>
</dbReference>
<feature type="region of interest" description="Disordered" evidence="1">
    <location>
        <begin position="1011"/>
        <end position="1042"/>
    </location>
</feature>
<keyword evidence="5" id="KW-1185">Reference proteome</keyword>
<feature type="region of interest" description="Disordered" evidence="1">
    <location>
        <begin position="1211"/>
        <end position="1243"/>
    </location>
</feature>
<evidence type="ECO:0000256" key="1">
    <source>
        <dbReference type="SAM" id="MobiDB-lite"/>
    </source>
</evidence>
<dbReference type="InterPro" id="IPR001343">
    <property type="entry name" value="Hemolysn_Ca-bd"/>
</dbReference>
<protein>
    <submittedName>
        <fullName evidence="4">T1SS-143 domain-containing protein</fullName>
    </submittedName>
</protein>
<feature type="region of interest" description="Disordered" evidence="1">
    <location>
        <begin position="1603"/>
        <end position="1642"/>
    </location>
</feature>
<reference evidence="4 5" key="1">
    <citation type="submission" date="2023-07" db="EMBL/GenBank/DDBJ databases">
        <title>Genomic Encyclopedia of Type Strains, Phase IV (KMG-IV): sequencing the most valuable type-strain genomes for metagenomic binning, comparative biology and taxonomic classification.</title>
        <authorList>
            <person name="Goeker M."/>
        </authorList>
    </citation>
    <scope>NUCLEOTIDE SEQUENCE [LARGE SCALE GENOMIC DNA]</scope>
    <source>
        <strain evidence="4 5">DSM 1111</strain>
    </source>
</reference>
<dbReference type="InterPro" id="IPR002126">
    <property type="entry name" value="Cadherin-like_dom"/>
</dbReference>
<proteinExistence type="predicted"/>